<organism evidence="1 2">
    <name type="scientific">Pisolithus microcarpus 441</name>
    <dbReference type="NCBI Taxonomy" id="765257"/>
    <lineage>
        <taxon>Eukaryota</taxon>
        <taxon>Fungi</taxon>
        <taxon>Dikarya</taxon>
        <taxon>Basidiomycota</taxon>
        <taxon>Agaricomycotina</taxon>
        <taxon>Agaricomycetes</taxon>
        <taxon>Agaricomycetidae</taxon>
        <taxon>Boletales</taxon>
        <taxon>Sclerodermatineae</taxon>
        <taxon>Pisolithaceae</taxon>
        <taxon>Pisolithus</taxon>
    </lineage>
</organism>
<dbReference type="HOGENOM" id="CLU_2672024_0_0_1"/>
<evidence type="ECO:0000313" key="2">
    <source>
        <dbReference type="Proteomes" id="UP000054018"/>
    </source>
</evidence>
<reference evidence="2" key="2">
    <citation type="submission" date="2015-01" db="EMBL/GenBank/DDBJ databases">
        <title>Evolutionary Origins and Diversification of the Mycorrhizal Mutualists.</title>
        <authorList>
            <consortium name="DOE Joint Genome Institute"/>
            <consortium name="Mycorrhizal Genomics Consortium"/>
            <person name="Kohler A."/>
            <person name="Kuo A."/>
            <person name="Nagy L.G."/>
            <person name="Floudas D."/>
            <person name="Copeland A."/>
            <person name="Barry K.W."/>
            <person name="Cichocki N."/>
            <person name="Veneault-Fourrey C."/>
            <person name="LaButti K."/>
            <person name="Lindquist E.A."/>
            <person name="Lipzen A."/>
            <person name="Lundell T."/>
            <person name="Morin E."/>
            <person name="Murat C."/>
            <person name="Riley R."/>
            <person name="Ohm R."/>
            <person name="Sun H."/>
            <person name="Tunlid A."/>
            <person name="Henrissat B."/>
            <person name="Grigoriev I.V."/>
            <person name="Hibbett D.S."/>
            <person name="Martin F."/>
        </authorList>
    </citation>
    <scope>NUCLEOTIDE SEQUENCE [LARGE SCALE GENOMIC DNA]</scope>
    <source>
        <strain evidence="2">441</strain>
    </source>
</reference>
<dbReference type="EMBL" id="KN833749">
    <property type="protein sequence ID" value="KIK21646.1"/>
    <property type="molecule type" value="Genomic_DNA"/>
</dbReference>
<protein>
    <submittedName>
        <fullName evidence="1">Uncharacterized protein</fullName>
    </submittedName>
</protein>
<proteinExistence type="predicted"/>
<dbReference type="AlphaFoldDB" id="A0A0C9YXY7"/>
<keyword evidence="2" id="KW-1185">Reference proteome</keyword>
<gene>
    <name evidence="1" type="ORF">PISMIDRAFT_681110</name>
</gene>
<reference evidence="1 2" key="1">
    <citation type="submission" date="2014-04" db="EMBL/GenBank/DDBJ databases">
        <authorList>
            <consortium name="DOE Joint Genome Institute"/>
            <person name="Kuo A."/>
            <person name="Kohler A."/>
            <person name="Costa M.D."/>
            <person name="Nagy L.G."/>
            <person name="Floudas D."/>
            <person name="Copeland A."/>
            <person name="Barry K.W."/>
            <person name="Cichocki N."/>
            <person name="Veneault-Fourrey C."/>
            <person name="LaButti K."/>
            <person name="Lindquist E.A."/>
            <person name="Lipzen A."/>
            <person name="Lundell T."/>
            <person name="Morin E."/>
            <person name="Murat C."/>
            <person name="Sun H."/>
            <person name="Tunlid A."/>
            <person name="Henrissat B."/>
            <person name="Grigoriev I.V."/>
            <person name="Hibbett D.S."/>
            <person name="Martin F."/>
            <person name="Nordberg H.P."/>
            <person name="Cantor M.N."/>
            <person name="Hua S.X."/>
        </authorList>
    </citation>
    <scope>NUCLEOTIDE SEQUENCE [LARGE SCALE GENOMIC DNA]</scope>
    <source>
        <strain evidence="1 2">441</strain>
    </source>
</reference>
<evidence type="ECO:0000313" key="1">
    <source>
        <dbReference type="EMBL" id="KIK21646.1"/>
    </source>
</evidence>
<name>A0A0C9YXY7_9AGAM</name>
<accession>A0A0C9YXY7</accession>
<dbReference type="Proteomes" id="UP000054018">
    <property type="component" value="Unassembled WGS sequence"/>
</dbReference>
<sequence>MCLILVKRRIFAAALYSVSPTKAQNISAVLTLALSGGMEDANEHFTGTAQLTGERIHFDIVQNEDSGISMRASFL</sequence>